<dbReference type="Pfam" id="PF16130">
    <property type="entry name" value="DUF4842"/>
    <property type="match status" value="1"/>
</dbReference>
<dbReference type="PROSITE" id="PS51257">
    <property type="entry name" value="PROKAR_LIPOPROTEIN"/>
    <property type="match status" value="1"/>
</dbReference>
<dbReference type="NCBIfam" id="TIGR04456">
    <property type="entry name" value="LruC_dom"/>
    <property type="match status" value="1"/>
</dbReference>
<protein>
    <recommendedName>
        <fullName evidence="3">DUF4842 domain-containing protein</fullName>
    </recommendedName>
</protein>
<comment type="caution">
    <text evidence="4">The sequence shown here is derived from an EMBL/GenBank/DDBJ whole genome shotgun (WGS) entry which is preliminary data.</text>
</comment>
<keyword evidence="2" id="KW-0732">Signal</keyword>
<dbReference type="AlphaFoldDB" id="A0A1Y4I1N8"/>
<reference evidence="5" key="1">
    <citation type="submission" date="2017-04" db="EMBL/GenBank/DDBJ databases">
        <title>Function of individual gut microbiota members based on whole genome sequencing of pure cultures obtained from chicken caecum.</title>
        <authorList>
            <person name="Medvecky M."/>
            <person name="Cejkova D."/>
            <person name="Polansky O."/>
            <person name="Karasova D."/>
            <person name="Kubasova T."/>
            <person name="Cizek A."/>
            <person name="Rychlik I."/>
        </authorList>
    </citation>
    <scope>NUCLEOTIDE SEQUENCE [LARGE SCALE GENOMIC DNA]</scope>
    <source>
        <strain evidence="5">An199</strain>
    </source>
</reference>
<dbReference type="InterPro" id="IPR032295">
    <property type="entry name" value="DUF4842"/>
</dbReference>
<name>A0A1Y4I1N8_PARDI</name>
<dbReference type="InterPro" id="IPR031025">
    <property type="entry name" value="LruC_dom"/>
</dbReference>
<feature type="region of interest" description="Disordered" evidence="1">
    <location>
        <begin position="475"/>
        <end position="499"/>
    </location>
</feature>
<gene>
    <name evidence="4" type="ORF">B5F32_20360</name>
</gene>
<sequence length="739" mass="81329">MIKHMKRCIFTKVKFMALFLFAVLMVACTTDVYEPKPDPDPDPVPKPEVPADGSFSIGKSKTLTVNVKDEYNGEFYYTVEAFTGNPIIGENAKLISGSGQKTNSKLPYCISLNIPDAMPVIYIRVTDPFKRAAVYAFDVIEGDMICNIGGLGTKTKSISSQLRSDNTDIPEVNYSYGSDCMKISGQKKITLEKGKTYLIPKGSILNGEIVLPSEGDIRIYIEGIWQIVNNDLQFETGTSVYILDGGKVETAKGNSRISVIGTSRIAVQKGGEFGDDDNKNQLSIYLTNATSIVNEGDFYAKSISSDSNASIYNTGDFEVEELNMQNDGNHIVNKHEFDAKHVSMTNGAIDNFCKFESDKFDVISNGVINLAPAAYMDVKHLDAKGLTLFMDTKSMWEGKKASFTGQASVIRGSDTDYALFKVENVDISGYKVLSYQKKINVECEKHSANTDRWNPVYVSESSVAFSEGQGFVEIDDDDCNGNSGNHNPGEGDGDQDPSYEEVETLPYTYLFEDNWPATGDYDMNDLVIGIQINNKKIGDKTESAKIIYTLYATGATKQIGVGFQLDGISASAVSDAEQGQTNAVIQLFSDAHSLLGSSERTPINTYKVTMTPVENEVTINFNTPIDGVINVNNFNLFIVTNGFDSDRRNEVHIAGYKGTDKAASSDNSTADYVSNETGLMWALSIPSQDFATYPKETIRIDDAYEGFGSWIKGDNTPGWYLNYVDENVIKYDLLINKTE</sequence>
<accession>A0A1Y4I1N8</accession>
<evidence type="ECO:0000256" key="1">
    <source>
        <dbReference type="SAM" id="MobiDB-lite"/>
    </source>
</evidence>
<evidence type="ECO:0000256" key="2">
    <source>
        <dbReference type="SAM" id="SignalP"/>
    </source>
</evidence>
<dbReference type="EMBL" id="NFJX01000033">
    <property type="protein sequence ID" value="OUP14163.1"/>
    <property type="molecule type" value="Genomic_DNA"/>
</dbReference>
<evidence type="ECO:0000313" key="4">
    <source>
        <dbReference type="EMBL" id="OUP14163.1"/>
    </source>
</evidence>
<evidence type="ECO:0000259" key="3">
    <source>
        <dbReference type="Pfam" id="PF16130"/>
    </source>
</evidence>
<feature type="domain" description="DUF4842" evidence="3">
    <location>
        <begin position="543"/>
        <end position="720"/>
    </location>
</feature>
<organism evidence="4 5">
    <name type="scientific">Parabacteroides distasonis</name>
    <dbReference type="NCBI Taxonomy" id="823"/>
    <lineage>
        <taxon>Bacteria</taxon>
        <taxon>Pseudomonadati</taxon>
        <taxon>Bacteroidota</taxon>
        <taxon>Bacteroidia</taxon>
        <taxon>Bacteroidales</taxon>
        <taxon>Tannerellaceae</taxon>
        <taxon>Parabacteroides</taxon>
    </lineage>
</organism>
<feature type="signal peptide" evidence="2">
    <location>
        <begin position="1"/>
        <end position="32"/>
    </location>
</feature>
<dbReference type="Proteomes" id="UP000195950">
    <property type="component" value="Unassembled WGS sequence"/>
</dbReference>
<evidence type="ECO:0000313" key="5">
    <source>
        <dbReference type="Proteomes" id="UP000195950"/>
    </source>
</evidence>
<feature type="chain" id="PRO_5012260605" description="DUF4842 domain-containing protein" evidence="2">
    <location>
        <begin position="33"/>
        <end position="739"/>
    </location>
</feature>
<proteinExistence type="predicted"/>